<dbReference type="RefSeq" id="WP_157338364.1">
    <property type="nucleotide sequence ID" value="NZ_RHLK01000016.1"/>
</dbReference>
<dbReference type="EMBL" id="RHLK01000016">
    <property type="protein sequence ID" value="MVP01957.1"/>
    <property type="molecule type" value="Genomic_DNA"/>
</dbReference>
<protein>
    <submittedName>
        <fullName evidence="2">DUF3291 domain-containing protein</fullName>
    </submittedName>
</protein>
<sequence length="181" mass="20986">MARVAFTTFAIMKQPYGHQEVQGFEDLTPPVFEVAEDSPGFIARAKETDDLTHLTNFERDWGEWGAFSVPRFYTGGFTMSTDTRASTLSLWENIDSVYQFVYKGLHLTALKKRHDWFVKPEWPTYAMWYAEEGEIPTWEEASRKLELLHDNGPTLASFDFKQLFDESGNPFQIRPKVSQDK</sequence>
<dbReference type="Pfam" id="PF11695">
    <property type="entry name" value="DUF3291"/>
    <property type="match status" value="1"/>
</dbReference>
<dbReference type="InterPro" id="IPR011008">
    <property type="entry name" value="Dimeric_a/b-barrel"/>
</dbReference>
<dbReference type="OrthoDB" id="2376237at2"/>
<evidence type="ECO:0000259" key="1">
    <source>
        <dbReference type="Pfam" id="PF11695"/>
    </source>
</evidence>
<organism evidence="2 3">
    <name type="scientific">Paenibacillus lutrae</name>
    <dbReference type="NCBI Taxonomy" id="2078573"/>
    <lineage>
        <taxon>Bacteria</taxon>
        <taxon>Bacillati</taxon>
        <taxon>Bacillota</taxon>
        <taxon>Bacilli</taxon>
        <taxon>Bacillales</taxon>
        <taxon>Paenibacillaceae</taxon>
        <taxon>Paenibacillus</taxon>
    </lineage>
</organism>
<proteinExistence type="predicted"/>
<dbReference type="Proteomes" id="UP000490800">
    <property type="component" value="Unassembled WGS sequence"/>
</dbReference>
<keyword evidence="3" id="KW-1185">Reference proteome</keyword>
<evidence type="ECO:0000313" key="3">
    <source>
        <dbReference type="Proteomes" id="UP000490800"/>
    </source>
</evidence>
<dbReference type="SUPFAM" id="SSF54909">
    <property type="entry name" value="Dimeric alpha+beta barrel"/>
    <property type="match status" value="1"/>
</dbReference>
<feature type="domain" description="DUF3291" evidence="1">
    <location>
        <begin position="5"/>
        <end position="162"/>
    </location>
</feature>
<dbReference type="AlphaFoldDB" id="A0A7X3K1A7"/>
<accession>A0A7X3K1A7</accession>
<name>A0A7X3K1A7_9BACL</name>
<dbReference type="InterPro" id="IPR021708">
    <property type="entry name" value="DUF3291"/>
</dbReference>
<evidence type="ECO:0000313" key="2">
    <source>
        <dbReference type="EMBL" id="MVP01957.1"/>
    </source>
</evidence>
<comment type="caution">
    <text evidence="2">The sequence shown here is derived from an EMBL/GenBank/DDBJ whole genome shotgun (WGS) entry which is preliminary data.</text>
</comment>
<reference evidence="2 3" key="1">
    <citation type="journal article" date="2019" name="Microorganisms">
        <title>Paenibacillus lutrae sp. nov., A Chitinolytic Species Isolated from A River Otter in Castril Natural Park, Granada, Spain.</title>
        <authorList>
            <person name="Rodriguez M."/>
            <person name="Reina J.C."/>
            <person name="Bejar V."/>
            <person name="Llamas I."/>
        </authorList>
    </citation>
    <scope>NUCLEOTIDE SEQUENCE [LARGE SCALE GENOMIC DNA]</scope>
    <source>
        <strain evidence="2 3">N10</strain>
    </source>
</reference>
<gene>
    <name evidence="2" type="ORF">EDM21_20985</name>
</gene>